<dbReference type="PROSITE" id="PS51257">
    <property type="entry name" value="PROKAR_LIPOPROTEIN"/>
    <property type="match status" value="1"/>
</dbReference>
<proteinExistence type="predicted"/>
<dbReference type="Proteomes" id="UP000603640">
    <property type="component" value="Unassembled WGS sequence"/>
</dbReference>
<evidence type="ECO:0000256" key="1">
    <source>
        <dbReference type="SAM" id="MobiDB-lite"/>
    </source>
</evidence>
<reference evidence="3" key="1">
    <citation type="submission" date="2020-08" db="EMBL/GenBank/DDBJ databases">
        <title>Pontibacter sp. SD6 16S ribosomal RNA gene Genome sequencing and assembly.</title>
        <authorList>
            <person name="Kang M."/>
        </authorList>
    </citation>
    <scope>NUCLEOTIDE SEQUENCE</scope>
    <source>
        <strain evidence="3">SD6</strain>
    </source>
</reference>
<feature type="chain" id="PRO_5037057896" description="DUF4296 domain-containing protein" evidence="2">
    <location>
        <begin position="23"/>
        <end position="169"/>
    </location>
</feature>
<evidence type="ECO:0000256" key="2">
    <source>
        <dbReference type="SAM" id="SignalP"/>
    </source>
</evidence>
<feature type="compositionally biased region" description="Polar residues" evidence="1">
    <location>
        <begin position="121"/>
        <end position="131"/>
    </location>
</feature>
<dbReference type="RefSeq" id="WP_187067707.1">
    <property type="nucleotide sequence ID" value="NZ_JACRVF010000003.1"/>
</dbReference>
<feature type="compositionally biased region" description="Basic and acidic residues" evidence="1">
    <location>
        <begin position="133"/>
        <end position="142"/>
    </location>
</feature>
<organism evidence="3 4">
    <name type="scientific">Pontibacter cellulosilyticus</name>
    <dbReference type="NCBI Taxonomy" id="1720253"/>
    <lineage>
        <taxon>Bacteria</taxon>
        <taxon>Pseudomonadati</taxon>
        <taxon>Bacteroidota</taxon>
        <taxon>Cytophagia</taxon>
        <taxon>Cytophagales</taxon>
        <taxon>Hymenobacteraceae</taxon>
        <taxon>Pontibacter</taxon>
    </lineage>
</organism>
<keyword evidence="2" id="KW-0732">Signal</keyword>
<dbReference type="EMBL" id="JACRVF010000003">
    <property type="protein sequence ID" value="MBC5993696.1"/>
    <property type="molecule type" value="Genomic_DNA"/>
</dbReference>
<feature type="region of interest" description="Disordered" evidence="1">
    <location>
        <begin position="110"/>
        <end position="169"/>
    </location>
</feature>
<feature type="compositionally biased region" description="Polar residues" evidence="1">
    <location>
        <begin position="143"/>
        <end position="160"/>
    </location>
</feature>
<name>A0A923N7L5_9BACT</name>
<sequence length="169" mass="18585">MKKAFNIVLAAGILFFASSCMEDSGTSFETEESNNDERVNPNHIRPYSSLDSLSRMIQMTTATVPTNGQLATEMVKAYYISDQDASGIIEQFNLNQTTRMVGQAGDIIDESSATDPREQESMVTVQDSLNEVTGDKNTESAKPEQNNPNQKTTTGTQKQSDTSKKTNKQ</sequence>
<feature type="signal peptide" evidence="2">
    <location>
        <begin position="1"/>
        <end position="22"/>
    </location>
</feature>
<protein>
    <recommendedName>
        <fullName evidence="5">DUF4296 domain-containing protein</fullName>
    </recommendedName>
</protein>
<accession>A0A923N7L5</accession>
<gene>
    <name evidence="3" type="ORF">H8S84_12690</name>
</gene>
<evidence type="ECO:0008006" key="5">
    <source>
        <dbReference type="Google" id="ProtNLM"/>
    </source>
</evidence>
<evidence type="ECO:0000313" key="3">
    <source>
        <dbReference type="EMBL" id="MBC5993696.1"/>
    </source>
</evidence>
<keyword evidence="4" id="KW-1185">Reference proteome</keyword>
<comment type="caution">
    <text evidence="3">The sequence shown here is derived from an EMBL/GenBank/DDBJ whole genome shotgun (WGS) entry which is preliminary data.</text>
</comment>
<evidence type="ECO:0000313" key="4">
    <source>
        <dbReference type="Proteomes" id="UP000603640"/>
    </source>
</evidence>
<dbReference type="AlphaFoldDB" id="A0A923N7L5"/>